<name>A0A6J5E5P9_9BURK</name>
<dbReference type="Proteomes" id="UP000494329">
    <property type="component" value="Unassembled WGS sequence"/>
</dbReference>
<evidence type="ECO:0000313" key="2">
    <source>
        <dbReference type="EMBL" id="CAB3761693.1"/>
    </source>
</evidence>
<feature type="signal peptide" evidence="1">
    <location>
        <begin position="1"/>
        <end position="20"/>
    </location>
</feature>
<sequence length="51" mass="5027">MRKTLSASLLVGGASLAAIALVAATAVLSAPAFANEMSAAPHPFTTTASRI</sequence>
<keyword evidence="3" id="KW-1185">Reference proteome</keyword>
<gene>
    <name evidence="2" type="ORF">LMG29739_03690</name>
</gene>
<reference evidence="2 3" key="1">
    <citation type="submission" date="2020-04" db="EMBL/GenBank/DDBJ databases">
        <authorList>
            <person name="De Canck E."/>
        </authorList>
    </citation>
    <scope>NUCLEOTIDE SEQUENCE [LARGE SCALE GENOMIC DNA]</scope>
    <source>
        <strain evidence="2 3">LMG 29739</strain>
    </source>
</reference>
<accession>A0A6J5E5P9</accession>
<evidence type="ECO:0000313" key="3">
    <source>
        <dbReference type="Proteomes" id="UP000494329"/>
    </source>
</evidence>
<dbReference type="RefSeq" id="WP_175112378.1">
    <property type="nucleotide sequence ID" value="NZ_CADIKF010000029.1"/>
</dbReference>
<protein>
    <submittedName>
        <fullName evidence="2">Uncharacterized protein</fullName>
    </submittedName>
</protein>
<evidence type="ECO:0000256" key="1">
    <source>
        <dbReference type="SAM" id="SignalP"/>
    </source>
</evidence>
<feature type="chain" id="PRO_5027014809" evidence="1">
    <location>
        <begin position="21"/>
        <end position="51"/>
    </location>
</feature>
<organism evidence="2 3">
    <name type="scientific">Paraburkholderia solisilvae</name>
    <dbReference type="NCBI Taxonomy" id="624376"/>
    <lineage>
        <taxon>Bacteria</taxon>
        <taxon>Pseudomonadati</taxon>
        <taxon>Pseudomonadota</taxon>
        <taxon>Betaproteobacteria</taxon>
        <taxon>Burkholderiales</taxon>
        <taxon>Burkholderiaceae</taxon>
        <taxon>Paraburkholderia</taxon>
    </lineage>
</organism>
<proteinExistence type="predicted"/>
<dbReference type="AlphaFoldDB" id="A0A6J5E5P9"/>
<dbReference type="EMBL" id="CADIKF010000029">
    <property type="protein sequence ID" value="CAB3761693.1"/>
    <property type="molecule type" value="Genomic_DNA"/>
</dbReference>
<keyword evidence="1" id="KW-0732">Signal</keyword>